<dbReference type="CDD" id="cd04384">
    <property type="entry name" value="RhoGAP_CdGAP"/>
    <property type="match status" value="1"/>
</dbReference>
<dbReference type="FunFam" id="1.10.555.10:FF:000002">
    <property type="entry name" value="rho GTPase-activating protein 32 isoform X1"/>
    <property type="match status" value="1"/>
</dbReference>
<dbReference type="GO" id="GO:0005938">
    <property type="term" value="C:cell cortex"/>
    <property type="evidence" value="ECO:0007669"/>
    <property type="project" value="TreeGrafter"/>
</dbReference>
<dbReference type="Pfam" id="PF00620">
    <property type="entry name" value="RhoGAP"/>
    <property type="match status" value="1"/>
</dbReference>
<dbReference type="Proteomes" id="UP000694559">
    <property type="component" value="Unplaced"/>
</dbReference>
<dbReference type="SUPFAM" id="SSF50044">
    <property type="entry name" value="SH3-domain"/>
    <property type="match status" value="1"/>
</dbReference>
<dbReference type="InterPro" id="IPR036028">
    <property type="entry name" value="SH3-like_dom_sf"/>
</dbReference>
<feature type="compositionally biased region" description="Polar residues" evidence="2">
    <location>
        <begin position="529"/>
        <end position="542"/>
    </location>
</feature>
<feature type="region of interest" description="Disordered" evidence="2">
    <location>
        <begin position="925"/>
        <end position="957"/>
    </location>
</feature>
<sequence length="994" mass="109577">MQLHNHSGYVLLAGPVISNDIISVIDMPPKEDRSWWRGKHGFQVGFFPSECVELFSERPSPGVKPGECLLVLWTSLQQKHGKLIGFLRTFMKSRPSKQRLKQRGILRERVFGCDLGEHLKNSGSDVPQVLRSCSDFIEKHGVVDGIYRLSGVSSNIQRLRHEFDSERVPELSKDVYLQDIHSVSSLCKLYFRELPNPLLTYQLYNKFADAVSVSGNEERLVRVHDVIQQLPPPHYRTLEFLLRHLARMAMHSQNTSMHIRNLAIVWAPNLLRSMALESVAQCGANAFQEVRVQSLVVEFLLTNVQVLFSDTFTSIGKDSTGRCFLSRPKSQLVSCPSTRLLSLEEAQARTQALCKITKLEARLDLSLCRQKTENNGKLRKISGPSWKTFFAIGKAPVPFRKKSHRLGELFGLGESLPGLPKLPSLRRPHSSSDAFPTLKQCHSCSSLGSSVSGHGEGLATGADDAASRRRSSWLEGDSELDSELELSPPGLRGLDFDPLTYQCSPPVPQPSLSDDSSSASPVAALSPCSHPNVSQDASETSVSLPDKVLEMFSGGESRGLSSAPHMISMLLNMAGGQLSNTCEREVRGKICQAQDRLSPPTAPVSPGALSLLRHIPPPPPPKNPARLMALALAESAHQAALQQKRQASLKQREPRTHFRRSLSLECKAGELTSGAQALYSMVRPSPKVPGLSPLQAQVRGRSIGSQSRNLKGGSQVRDQLTKGWDRAGITLPLGRPCLTDHPLRPHSHFPASSRPESMGAPSQLEHENLYYEIVGEPPAYPGLARPWPSCPPPEYLATFNASYGVFERPWRQAHLPPAASSLQPILKNSQLQIQSMPPAVTRQEPIYVNVPFPEPSLVSPTPSPPPEAAHPRSHSDPGAPQALPQPSRPPLPQKQNRAVWQFYRPPSACWGHPSYGPEPIITYDGPTSRLGSQASAPLQKLDESSPQYGNVERREGSPSGCYLGPSWTVYAEGRSYPCRRFLSRKSAWTPHRRT</sequence>
<protein>
    <submittedName>
        <fullName evidence="4">Rho GTPase activating protein 33</fullName>
    </submittedName>
</protein>
<organism evidence="4 5">
    <name type="scientific">Naja naja</name>
    <name type="common">Indian cobra</name>
    <dbReference type="NCBI Taxonomy" id="35670"/>
    <lineage>
        <taxon>Eukaryota</taxon>
        <taxon>Metazoa</taxon>
        <taxon>Chordata</taxon>
        <taxon>Craniata</taxon>
        <taxon>Vertebrata</taxon>
        <taxon>Euteleostomi</taxon>
        <taxon>Lepidosauria</taxon>
        <taxon>Squamata</taxon>
        <taxon>Bifurcata</taxon>
        <taxon>Unidentata</taxon>
        <taxon>Episquamata</taxon>
        <taxon>Toxicofera</taxon>
        <taxon>Serpentes</taxon>
        <taxon>Colubroidea</taxon>
        <taxon>Elapidae</taxon>
        <taxon>Elapinae</taxon>
        <taxon>Naja</taxon>
    </lineage>
</organism>
<dbReference type="Gene3D" id="2.30.30.40">
    <property type="entry name" value="SH3 Domains"/>
    <property type="match status" value="1"/>
</dbReference>
<feature type="region of interest" description="Disordered" evidence="2">
    <location>
        <begin position="851"/>
        <end position="893"/>
    </location>
</feature>
<dbReference type="SMART" id="SM00324">
    <property type="entry name" value="RhoGAP"/>
    <property type="match status" value="1"/>
</dbReference>
<feature type="compositionally biased region" description="Low complexity" evidence="2">
    <location>
        <begin position="510"/>
        <end position="527"/>
    </location>
</feature>
<feature type="domain" description="Rho-GAP" evidence="3">
    <location>
        <begin position="113"/>
        <end position="308"/>
    </location>
</feature>
<dbReference type="PANTHER" id="PTHR15729:SF11">
    <property type="entry name" value="RHO GTPASE-ACTIVATING PROTEIN 33"/>
    <property type="match status" value="1"/>
</dbReference>
<feature type="region of interest" description="Disordered" evidence="2">
    <location>
        <begin position="448"/>
        <end position="542"/>
    </location>
</feature>
<dbReference type="GO" id="GO:0007264">
    <property type="term" value="P:small GTPase-mediated signal transduction"/>
    <property type="evidence" value="ECO:0007669"/>
    <property type="project" value="TreeGrafter"/>
</dbReference>
<keyword evidence="1" id="KW-0343">GTPase activation</keyword>
<dbReference type="Gene3D" id="1.10.555.10">
    <property type="entry name" value="Rho GTPase activation protein"/>
    <property type="match status" value="1"/>
</dbReference>
<dbReference type="InterPro" id="IPR008936">
    <property type="entry name" value="Rho_GTPase_activation_prot"/>
</dbReference>
<name>A0A8C6XZW4_NAJNA</name>
<dbReference type="SUPFAM" id="SSF48350">
    <property type="entry name" value="GTPase activation domain, GAP"/>
    <property type="match status" value="1"/>
</dbReference>
<reference evidence="4" key="2">
    <citation type="submission" date="2025-09" db="UniProtKB">
        <authorList>
            <consortium name="Ensembl"/>
        </authorList>
    </citation>
    <scope>IDENTIFICATION</scope>
</reference>
<dbReference type="InterPro" id="IPR051576">
    <property type="entry name" value="PX-Rho_GAP"/>
</dbReference>
<dbReference type="PANTHER" id="PTHR15729">
    <property type="entry name" value="CDC42 GTPASE-ACTIVATING PROTEIN"/>
    <property type="match status" value="1"/>
</dbReference>
<dbReference type="Ensembl" id="ENSNNAT00000021912.1">
    <property type="protein sequence ID" value="ENSNNAP00000020889.1"/>
    <property type="gene ID" value="ENSNNAG00000013466.1"/>
</dbReference>
<dbReference type="OMA" id="FPIMTSH"/>
<evidence type="ECO:0000313" key="4">
    <source>
        <dbReference type="Ensembl" id="ENSNNAP00000020889.1"/>
    </source>
</evidence>
<dbReference type="GO" id="GO:0001650">
    <property type="term" value="C:fibrillar center"/>
    <property type="evidence" value="ECO:0007669"/>
    <property type="project" value="TreeGrafter"/>
</dbReference>
<evidence type="ECO:0000256" key="1">
    <source>
        <dbReference type="ARBA" id="ARBA00022468"/>
    </source>
</evidence>
<keyword evidence="5" id="KW-1185">Reference proteome</keyword>
<evidence type="ECO:0000259" key="3">
    <source>
        <dbReference type="PROSITE" id="PS50238"/>
    </source>
</evidence>
<dbReference type="OrthoDB" id="79452at2759"/>
<dbReference type="AlphaFoldDB" id="A0A8C6XZW4"/>
<dbReference type="GO" id="GO:0005654">
    <property type="term" value="C:nucleoplasm"/>
    <property type="evidence" value="ECO:0007669"/>
    <property type="project" value="TreeGrafter"/>
</dbReference>
<dbReference type="InterPro" id="IPR000198">
    <property type="entry name" value="RhoGAP_dom"/>
</dbReference>
<dbReference type="GeneTree" id="ENSGT00940000155110"/>
<dbReference type="PROSITE" id="PS50238">
    <property type="entry name" value="RHOGAP"/>
    <property type="match status" value="1"/>
</dbReference>
<reference evidence="4" key="1">
    <citation type="submission" date="2025-08" db="UniProtKB">
        <authorList>
            <consortium name="Ensembl"/>
        </authorList>
    </citation>
    <scope>IDENTIFICATION</scope>
</reference>
<accession>A0A8C6XZW4</accession>
<dbReference type="GO" id="GO:0005096">
    <property type="term" value="F:GTPase activator activity"/>
    <property type="evidence" value="ECO:0007669"/>
    <property type="project" value="UniProtKB-KW"/>
</dbReference>
<evidence type="ECO:0000313" key="5">
    <source>
        <dbReference type="Proteomes" id="UP000694559"/>
    </source>
</evidence>
<evidence type="ECO:0000256" key="2">
    <source>
        <dbReference type="SAM" id="MobiDB-lite"/>
    </source>
</evidence>
<dbReference type="GO" id="GO:0005886">
    <property type="term" value="C:plasma membrane"/>
    <property type="evidence" value="ECO:0007669"/>
    <property type="project" value="TreeGrafter"/>
</dbReference>
<gene>
    <name evidence="4" type="primary">ARHGAP33</name>
</gene>
<proteinExistence type="predicted"/>
<dbReference type="GO" id="GO:0005794">
    <property type="term" value="C:Golgi apparatus"/>
    <property type="evidence" value="ECO:0007669"/>
    <property type="project" value="TreeGrafter"/>
</dbReference>
<dbReference type="GO" id="GO:0015629">
    <property type="term" value="C:actin cytoskeleton"/>
    <property type="evidence" value="ECO:0007669"/>
    <property type="project" value="TreeGrafter"/>
</dbReference>